<proteinExistence type="predicted"/>
<dbReference type="Gene3D" id="3.30.450.40">
    <property type="match status" value="1"/>
</dbReference>
<dbReference type="PROSITE" id="PS50921">
    <property type="entry name" value="ANTAR"/>
    <property type="match status" value="1"/>
</dbReference>
<feature type="region of interest" description="Disordered" evidence="3">
    <location>
        <begin position="1"/>
        <end position="28"/>
    </location>
</feature>
<dbReference type="RefSeq" id="WP_359779819.1">
    <property type="nucleotide sequence ID" value="NZ_JBEYRR010000007.1"/>
</dbReference>
<keyword evidence="2" id="KW-0804">Transcription</keyword>
<evidence type="ECO:0000256" key="1">
    <source>
        <dbReference type="ARBA" id="ARBA00023015"/>
    </source>
</evidence>
<accession>A0ABV3LXN5</accession>
<evidence type="ECO:0000256" key="3">
    <source>
        <dbReference type="SAM" id="MobiDB-lite"/>
    </source>
</evidence>
<evidence type="ECO:0000256" key="2">
    <source>
        <dbReference type="ARBA" id="ARBA00023163"/>
    </source>
</evidence>
<dbReference type="Gene3D" id="1.10.10.10">
    <property type="entry name" value="Winged helix-like DNA-binding domain superfamily/Winged helix DNA-binding domain"/>
    <property type="match status" value="1"/>
</dbReference>
<dbReference type="InterPro" id="IPR036388">
    <property type="entry name" value="WH-like_DNA-bd_sf"/>
</dbReference>
<keyword evidence="1" id="KW-0805">Transcription regulation</keyword>
<dbReference type="SUPFAM" id="SSF55781">
    <property type="entry name" value="GAF domain-like"/>
    <property type="match status" value="1"/>
</dbReference>
<organism evidence="5 6">
    <name type="scientific">Streptomyces huasconensis</name>
    <dbReference type="NCBI Taxonomy" id="1854574"/>
    <lineage>
        <taxon>Bacteria</taxon>
        <taxon>Bacillati</taxon>
        <taxon>Actinomycetota</taxon>
        <taxon>Actinomycetes</taxon>
        <taxon>Kitasatosporales</taxon>
        <taxon>Streptomycetaceae</taxon>
        <taxon>Streptomyces</taxon>
    </lineage>
</organism>
<evidence type="ECO:0000313" key="5">
    <source>
        <dbReference type="EMBL" id="MEW2364207.1"/>
    </source>
</evidence>
<gene>
    <name evidence="5" type="ORF">AB0887_19985</name>
</gene>
<dbReference type="InterPro" id="IPR005561">
    <property type="entry name" value="ANTAR"/>
</dbReference>
<dbReference type="InterPro" id="IPR029016">
    <property type="entry name" value="GAF-like_dom_sf"/>
</dbReference>
<evidence type="ECO:0000313" key="6">
    <source>
        <dbReference type="Proteomes" id="UP001553843"/>
    </source>
</evidence>
<feature type="domain" description="ANTAR" evidence="4">
    <location>
        <begin position="33"/>
        <end position="95"/>
    </location>
</feature>
<dbReference type="Proteomes" id="UP001553843">
    <property type="component" value="Unassembled WGS sequence"/>
</dbReference>
<evidence type="ECO:0000259" key="4">
    <source>
        <dbReference type="PROSITE" id="PS50921"/>
    </source>
</evidence>
<reference evidence="5 6" key="1">
    <citation type="submission" date="2024-06" db="EMBL/GenBank/DDBJ databases">
        <title>The Natural Products Discovery Center: Release of the First 8490 Sequenced Strains for Exploring Actinobacteria Biosynthetic Diversity.</title>
        <authorList>
            <person name="Kalkreuter E."/>
            <person name="Kautsar S.A."/>
            <person name="Yang D."/>
            <person name="Bader C.D."/>
            <person name="Teijaro C.N."/>
            <person name="Fluegel L."/>
            <person name="Davis C.M."/>
            <person name="Simpson J.R."/>
            <person name="Lauterbach L."/>
            <person name="Steele A.D."/>
            <person name="Gui C."/>
            <person name="Meng S."/>
            <person name="Li G."/>
            <person name="Viehrig K."/>
            <person name="Ye F."/>
            <person name="Su P."/>
            <person name="Kiefer A.F."/>
            <person name="Nichols A."/>
            <person name="Cepeda A.J."/>
            <person name="Yan W."/>
            <person name="Fan B."/>
            <person name="Jiang Y."/>
            <person name="Adhikari A."/>
            <person name="Zheng C.-J."/>
            <person name="Schuster L."/>
            <person name="Cowan T.M."/>
            <person name="Smanski M.J."/>
            <person name="Chevrette M.G."/>
            <person name="De Carvalho L.P.S."/>
            <person name="Shen B."/>
        </authorList>
    </citation>
    <scope>NUCLEOTIDE SEQUENCE [LARGE SCALE GENOMIC DNA]</scope>
    <source>
        <strain evidence="5 6">NPDC047833</strain>
    </source>
</reference>
<sequence length="295" mass="32080">MADHQLVPHPQDEQPSSGHEATGRAAEQLAARAQQLQEQVFELEVQLRARPKIALAEGVLVERYGLPDADAAFALMRQASQRANIKLHQVAVAVARLPGPAQGASLWFGERPQEPAPPLADLGAGTLDARNQGEVLGAALRRVLEITSTHMGNVQLVEDGTLRMERHTGLPRQFTDHFAFVDGQTACSRAAVGGNQVTVKEVASSPGFDEVSRRVILSAGCRGVHSVPLVDDAKTVRGVISSHHPHPLDGFAPPQLQALHRTSRAIGRWIDWHRRTVLLDALEDLHQLGLARRQE</sequence>
<keyword evidence="6" id="KW-1185">Reference proteome</keyword>
<name>A0ABV3LXN5_9ACTN</name>
<dbReference type="EMBL" id="JBEYRS010000007">
    <property type="protein sequence ID" value="MEW2364207.1"/>
    <property type="molecule type" value="Genomic_DNA"/>
</dbReference>
<protein>
    <submittedName>
        <fullName evidence="5">ANTAR domain-containing protein</fullName>
    </submittedName>
</protein>
<comment type="caution">
    <text evidence="5">The sequence shown here is derived from an EMBL/GenBank/DDBJ whole genome shotgun (WGS) entry which is preliminary data.</text>
</comment>
<dbReference type="Pfam" id="PF03861">
    <property type="entry name" value="ANTAR"/>
    <property type="match status" value="1"/>
</dbReference>
<dbReference type="SMART" id="SM01012">
    <property type="entry name" value="ANTAR"/>
    <property type="match status" value="1"/>
</dbReference>